<dbReference type="PANTHER" id="PTHR10644">
    <property type="entry name" value="DNA REPAIR/RNA PROCESSING CPSF FAMILY"/>
    <property type="match status" value="1"/>
</dbReference>
<evidence type="ECO:0000259" key="12">
    <source>
        <dbReference type="Pfam" id="PF10433"/>
    </source>
</evidence>
<evidence type="ECO:0000259" key="11">
    <source>
        <dbReference type="Pfam" id="PF03178"/>
    </source>
</evidence>
<dbReference type="OrthoDB" id="6109at2759"/>
<evidence type="ECO:0000256" key="1">
    <source>
        <dbReference type="ARBA" id="ARBA00004123"/>
    </source>
</evidence>
<dbReference type="Pfam" id="PF10433">
    <property type="entry name" value="Beta-prop_RSE1_1st"/>
    <property type="match status" value="1"/>
</dbReference>
<feature type="compositionally biased region" description="Basic and acidic residues" evidence="10">
    <location>
        <begin position="173"/>
        <end position="184"/>
    </location>
</feature>
<reference evidence="14 15" key="1">
    <citation type="submission" date="2013-02" db="EMBL/GenBank/DDBJ databases">
        <title>Genome sequence of Candida maltosa Xu316, a potential industrial strain for xylitol and ethanol production.</title>
        <authorList>
            <person name="Yu J."/>
            <person name="Wang Q."/>
            <person name="Geng X."/>
            <person name="Bao W."/>
            <person name="He P."/>
            <person name="Cai J."/>
        </authorList>
    </citation>
    <scope>NUCLEOTIDE SEQUENCE [LARGE SCALE GENOMIC DNA]</scope>
    <source>
        <strain evidence="15">Xu316</strain>
    </source>
</reference>
<dbReference type="Proteomes" id="UP000011777">
    <property type="component" value="Unassembled WGS sequence"/>
</dbReference>
<evidence type="ECO:0000313" key="15">
    <source>
        <dbReference type="Proteomes" id="UP000011777"/>
    </source>
</evidence>
<evidence type="ECO:0000259" key="13">
    <source>
        <dbReference type="Pfam" id="PF23726"/>
    </source>
</evidence>
<organism evidence="14 15">
    <name type="scientific">Candida maltosa (strain Xu316)</name>
    <name type="common">Yeast</name>
    <dbReference type="NCBI Taxonomy" id="1245528"/>
    <lineage>
        <taxon>Eukaryota</taxon>
        <taxon>Fungi</taxon>
        <taxon>Dikarya</taxon>
        <taxon>Ascomycota</taxon>
        <taxon>Saccharomycotina</taxon>
        <taxon>Pichiomycetes</taxon>
        <taxon>Debaryomycetaceae</taxon>
        <taxon>Candida/Lodderomyces clade</taxon>
        <taxon>Candida</taxon>
    </lineage>
</organism>
<protein>
    <recommendedName>
        <fullName evidence="8">Protein CFT1</fullName>
    </recommendedName>
    <alternativeName>
        <fullName evidence="9">Cleavage factor two protein 1</fullName>
    </alternativeName>
    <alternativeName>
        <fullName evidence="7">Protein cft1</fullName>
    </alternativeName>
</protein>
<evidence type="ECO:0000313" key="14">
    <source>
        <dbReference type="EMBL" id="EMG48407.1"/>
    </source>
</evidence>
<name>M3HLT9_CANMX</name>
<evidence type="ECO:0000256" key="10">
    <source>
        <dbReference type="SAM" id="MobiDB-lite"/>
    </source>
</evidence>
<feature type="compositionally biased region" description="Acidic residues" evidence="10">
    <location>
        <begin position="446"/>
        <end position="463"/>
    </location>
</feature>
<evidence type="ECO:0000256" key="7">
    <source>
        <dbReference type="ARBA" id="ARBA00039187"/>
    </source>
</evidence>
<dbReference type="InterPro" id="IPR058543">
    <property type="entry name" value="Beta-prop_RSE1/DDB1/CPSF1_2nd"/>
</dbReference>
<dbReference type="GO" id="GO:0005634">
    <property type="term" value="C:nucleus"/>
    <property type="evidence" value="ECO:0007669"/>
    <property type="project" value="UniProtKB-SubCell"/>
</dbReference>
<evidence type="ECO:0000256" key="5">
    <source>
        <dbReference type="ARBA" id="ARBA00037232"/>
    </source>
</evidence>
<dbReference type="Pfam" id="PF23726">
    <property type="entry name" value="Beta-prop_RSE1_2nd"/>
    <property type="match status" value="1"/>
</dbReference>
<dbReference type="GO" id="GO:0003723">
    <property type="term" value="F:RNA binding"/>
    <property type="evidence" value="ECO:0007669"/>
    <property type="project" value="UniProtKB-KW"/>
</dbReference>
<feature type="domain" description="RSE1/DDB1/CPSF1 first beta-propeller" evidence="12">
    <location>
        <begin position="13"/>
        <end position="421"/>
    </location>
</feature>
<keyword evidence="2" id="KW-0507">mRNA processing</keyword>
<dbReference type="FunFam" id="2.130.10.10:FF:001516">
    <property type="entry name" value="Protein CFT1"/>
    <property type="match status" value="1"/>
</dbReference>
<evidence type="ECO:0000256" key="9">
    <source>
        <dbReference type="ARBA" id="ARBA00041264"/>
    </source>
</evidence>
<feature type="region of interest" description="Disordered" evidence="10">
    <location>
        <begin position="427"/>
        <end position="468"/>
    </location>
</feature>
<comment type="subcellular location">
    <subcellularLocation>
        <location evidence="1">Nucleus</location>
    </subcellularLocation>
</comment>
<feature type="domain" description="RSE1/DDB1/CPSF1 second beta-propeller" evidence="13">
    <location>
        <begin position="536"/>
        <end position="910"/>
    </location>
</feature>
<dbReference type="STRING" id="1245528.M3HLT9"/>
<gene>
    <name evidence="14" type="ORF">G210_1027</name>
</gene>
<evidence type="ECO:0000256" key="2">
    <source>
        <dbReference type="ARBA" id="ARBA00022664"/>
    </source>
</evidence>
<dbReference type="OMA" id="PMTKFKL"/>
<evidence type="ECO:0000256" key="6">
    <source>
        <dbReference type="ARBA" id="ARBA00038304"/>
    </source>
</evidence>
<keyword evidence="15" id="KW-1185">Reference proteome</keyword>
<comment type="similarity">
    <text evidence="6">Belongs to the CFT1 family.</text>
</comment>
<evidence type="ECO:0000256" key="4">
    <source>
        <dbReference type="ARBA" id="ARBA00023242"/>
    </source>
</evidence>
<evidence type="ECO:0000256" key="8">
    <source>
        <dbReference type="ARBA" id="ARBA00039443"/>
    </source>
</evidence>
<feature type="region of interest" description="Disordered" evidence="10">
    <location>
        <begin position="163"/>
        <end position="186"/>
    </location>
</feature>
<feature type="compositionally biased region" description="Acidic residues" evidence="10">
    <location>
        <begin position="163"/>
        <end position="172"/>
    </location>
</feature>
<proteinExistence type="inferred from homology"/>
<feature type="domain" description="RSE1/DDB1/CPSF1 C-terminal" evidence="11">
    <location>
        <begin position="978"/>
        <end position="1302"/>
    </location>
</feature>
<dbReference type="InterPro" id="IPR015943">
    <property type="entry name" value="WD40/YVTN_repeat-like_dom_sf"/>
</dbReference>
<dbReference type="InterPro" id="IPR004871">
    <property type="entry name" value="RSE1/DDB1/CPSF1_C"/>
</dbReference>
<accession>M3HLT9</accession>
<keyword evidence="4" id="KW-0539">Nucleus</keyword>
<dbReference type="HOGENOM" id="CLU_002414_2_1_1"/>
<sequence length="1339" mass="152386">MDAYREFIDPSRVNNCVGCNFISPTKKNLIVGKGSLLQIFEIIQTRQSTANKPHYRLKIIDQFKLQGTITDLKPIKTIENPKLHYLIVATKVAKLSIIKWDHHANTISTVSLHYYENTFQNSTYEKLSVSELLVEPTYNSVSCLRYKNLLCFLPFEVIEDDDDDEDEFNDKDEEMKDANGKQDTEEVNGTKFEPRSFYDASFLIDATTLDSSIGTVVDMQFLHNYREPTIGILSSKAEVWAGNLLKSRDNIQFQVLTLDLSSKSTISVFKIDNLPYEIDRVIPLPNPLNGVILVGCNELIHVDNGGVMKRIAVNKFTGLTTTSIKSFQDQSDLDLKLEDCCVFPIPNDHRVLLITQMGEFYYINFELDGKSIKRVHIDVVDKKMYEKLNLTYPGEVAVLDKNLLFFANSNGNSPLVQVKYRDSLDNKEIDIDDDDDKEDVSGKNTDDDDEDDDLYKEEEEEEEQKTLSKTHIDFVYHDELINNGPASSMALGICSREKFKSNLPNPSFNEISIISNAGTHSSAKLNIITPTIQPVISSSLTFSQVNRMWNLNQKYLITSDDVNDKSEIFQIEKSYKRMKSKDFINDELTINMHELNNGKFILQITPKQIVLYDNKFKQRFTLNDEIKNDEILSSILKDEFLMIFLASGDVMIFAINTYNESYDKIEIPKLLNDTIITTGYITNSHLLSVVSKDVNVLLKKRKHTSLTSDSTPNVEFPKTAKSKTFILVTGDNRIVAFNRFHGEKCFQLNDVDRFTDHLALAFFNPTQQTIDPFVKQVMLNELGDKVDKDEYLTILTIGGEVYMYKLYYDGENYFFKKEKDLTVTGAPDNAFPYGTSIERRLVYFPNLNGFTCIFVTGVIPYLILKTIHAIPRIFQFSKIPAVSISAFSDSKIKNGLIFLDNEQNARICELPLNFNYEFNLPMRHVHIGESIKSIAYHESSDCVVISTIKEIPYNCIDEESKPIVGVLPDKTPATSFKGSIKLVSPYNWTVIDTIELADNEVGMEVKSMVLSVGSSSLIKKFKSKREQIVVGIGKYRMEDLQANGGFKIYEIIDIIPEPGKPETNHKFKETCHEDIKGAVTSICELSGRFLVSQGQKVIVRDLQDDGVVPVAFLDTPVYVSESKSFGNLLILGDPLKGLWLIGFDAEPFRMIMLGKDTQHISVECADFIISNDEVYILVADNNNVLHLLEYDPDDPQSINGTKLLTKSSFALNSPISCLRMLPLDETNFQTIGCTQDGSFFNVFPINESAYRRMYILQQQLTDKEYHYCGMNPRLNRLGNIEIHNNETNSKPILDYDLIKRFTKLNNDRKRNLANKVSSKGGSQDIWKDIIDFEHSLDDM</sequence>
<evidence type="ECO:0000256" key="3">
    <source>
        <dbReference type="ARBA" id="ARBA00022884"/>
    </source>
</evidence>
<comment type="function">
    <text evidence="5">RNA-binding component of the cleavage and polyadenylation factor (CPF) complex, which plays a key role in polyadenylation-dependent pre-mRNA 3'-end formation and cooperates with cleavage factors including the CFIA complex and NAB4/CFIB. Involved in poly(A) site recognition. May be involved in coupling transcription termination and mRNA 3'-end formation.</text>
</comment>
<dbReference type="InterPro" id="IPR018846">
    <property type="entry name" value="Beta-prop_RSE1/DDB1/CPSF1_1st"/>
</dbReference>
<dbReference type="Pfam" id="PF03178">
    <property type="entry name" value="CPSF_A"/>
    <property type="match status" value="1"/>
</dbReference>
<dbReference type="InterPro" id="IPR050358">
    <property type="entry name" value="RSE1/DDB1/CFT1"/>
</dbReference>
<dbReference type="GO" id="GO:0006397">
    <property type="term" value="P:mRNA processing"/>
    <property type="evidence" value="ECO:0007669"/>
    <property type="project" value="UniProtKB-KW"/>
</dbReference>
<dbReference type="Gene3D" id="2.130.10.10">
    <property type="entry name" value="YVTN repeat-like/Quinoprotein amine dehydrogenase"/>
    <property type="match status" value="3"/>
</dbReference>
<dbReference type="eggNOG" id="KOG1896">
    <property type="taxonomic scope" value="Eukaryota"/>
</dbReference>
<keyword evidence="3" id="KW-0694">RNA-binding</keyword>
<dbReference type="EMBL" id="AOGT01001125">
    <property type="protein sequence ID" value="EMG48407.1"/>
    <property type="molecule type" value="Genomic_DNA"/>
</dbReference>
<comment type="caution">
    <text evidence="14">The sequence shown here is derived from an EMBL/GenBank/DDBJ whole genome shotgun (WGS) entry which is preliminary data.</text>
</comment>